<name>A0A2M4DL01_ANODA</name>
<proteinExistence type="predicted"/>
<feature type="signal peptide" evidence="1">
    <location>
        <begin position="1"/>
        <end position="19"/>
    </location>
</feature>
<protein>
    <submittedName>
        <fullName evidence="2">Putative secreted protein</fullName>
    </submittedName>
</protein>
<feature type="chain" id="PRO_5014727578" evidence="1">
    <location>
        <begin position="20"/>
        <end position="92"/>
    </location>
</feature>
<evidence type="ECO:0000313" key="2">
    <source>
        <dbReference type="EMBL" id="MBW78240.1"/>
    </source>
</evidence>
<reference evidence="2" key="1">
    <citation type="submission" date="2018-01" db="EMBL/GenBank/DDBJ databases">
        <title>An insight into the sialome of Amazonian anophelines.</title>
        <authorList>
            <person name="Ribeiro J.M."/>
            <person name="Scarpassa V."/>
            <person name="Calvo E."/>
        </authorList>
    </citation>
    <scope>NUCLEOTIDE SEQUENCE</scope>
</reference>
<keyword evidence="1" id="KW-0732">Signal</keyword>
<dbReference type="AlphaFoldDB" id="A0A2M4DL01"/>
<evidence type="ECO:0000256" key="1">
    <source>
        <dbReference type="SAM" id="SignalP"/>
    </source>
</evidence>
<organism evidence="2">
    <name type="scientific">Anopheles darlingi</name>
    <name type="common">Mosquito</name>
    <dbReference type="NCBI Taxonomy" id="43151"/>
    <lineage>
        <taxon>Eukaryota</taxon>
        <taxon>Metazoa</taxon>
        <taxon>Ecdysozoa</taxon>
        <taxon>Arthropoda</taxon>
        <taxon>Hexapoda</taxon>
        <taxon>Insecta</taxon>
        <taxon>Pterygota</taxon>
        <taxon>Neoptera</taxon>
        <taxon>Endopterygota</taxon>
        <taxon>Diptera</taxon>
        <taxon>Nematocera</taxon>
        <taxon>Culicoidea</taxon>
        <taxon>Culicidae</taxon>
        <taxon>Anophelinae</taxon>
        <taxon>Anopheles</taxon>
    </lineage>
</organism>
<accession>A0A2M4DL01</accession>
<sequence>MMMMMMMMLLLMVSKMKLAGRCARECVRGDDNSSHNGGVLVAAATLSSAEVEVRSFDRCFQIGPGGPFWHRMPPLLGCRSVTCLTHRPDFEY</sequence>
<dbReference type="EMBL" id="GGFL01014062">
    <property type="protein sequence ID" value="MBW78240.1"/>
    <property type="molecule type" value="Transcribed_RNA"/>
</dbReference>